<dbReference type="InterPro" id="IPR009051">
    <property type="entry name" value="Helical_ferredxn"/>
</dbReference>
<keyword evidence="1" id="KW-0004">4Fe-4S</keyword>
<dbReference type="Gene3D" id="1.20.950.20">
    <property type="entry name" value="Transmembrane di-heme cytochromes, Chain C"/>
    <property type="match status" value="1"/>
</dbReference>
<evidence type="ECO:0000256" key="2">
    <source>
        <dbReference type="ARBA" id="ARBA00022723"/>
    </source>
</evidence>
<dbReference type="AlphaFoldDB" id="A0A8J3HW79"/>
<feature type="transmembrane region" description="Helical" evidence="6">
    <location>
        <begin position="113"/>
        <end position="134"/>
    </location>
</feature>
<dbReference type="EMBL" id="BNJF01000001">
    <property type="protein sequence ID" value="GHO45227.1"/>
    <property type="molecule type" value="Genomic_DNA"/>
</dbReference>
<keyword evidence="4" id="KW-0408">Iron</keyword>
<organism evidence="8 9">
    <name type="scientific">Ktedonospora formicarum</name>
    <dbReference type="NCBI Taxonomy" id="2778364"/>
    <lineage>
        <taxon>Bacteria</taxon>
        <taxon>Bacillati</taxon>
        <taxon>Chloroflexota</taxon>
        <taxon>Ktedonobacteria</taxon>
        <taxon>Ktedonobacterales</taxon>
        <taxon>Ktedonobacteraceae</taxon>
        <taxon>Ktedonospora</taxon>
    </lineage>
</organism>
<keyword evidence="6" id="KW-1133">Transmembrane helix</keyword>
<dbReference type="InterPro" id="IPR017900">
    <property type="entry name" value="4Fe4S_Fe_S_CS"/>
</dbReference>
<evidence type="ECO:0000256" key="5">
    <source>
        <dbReference type="ARBA" id="ARBA00023014"/>
    </source>
</evidence>
<dbReference type="Gene3D" id="1.10.1060.10">
    <property type="entry name" value="Alpha-helical ferredoxin"/>
    <property type="match status" value="1"/>
</dbReference>
<sequence length="706" mass="78255">MTPPAILPTGGWIGALIFTVLFLAALGLFALRAGELVTLLVKAQPDNRFDRIGARVGSIFKVVLGQSGVLRDPIPGIAHFFTFWGFIVIQFGLLELIVNAYNISIPFLGNSPVFASILDFFIVFVMLALVLFAIRRAVFHPKQLQSALHGPWDGYIILGLIFLVIFTLTLVECFNYVATGGAAWTPLAAFLSPLFNPMGTGAATLAYRVSWWIHIAVVLSFLIYLPRSKHLHLLATPFNVFFQSYKPKGELPLLENLEERDDYGVSKVEQFTWKQLLDGYACTECGRCNTVCPATNTGKPLLPKEIILGAKEALFVRSGEILGKDSLYSKLGVAGVKADKTVEEKEAHHEPMIGGIISQEALWSCTTCMACMEICPVSIEHVPKIVDMRRSLVMEESDFPQEVTSLFNNIERNGNPWEISNDKRAEWAAGLGIPLLAENPEADVLYWVGCMGSFDQRNKKVATSVAKVLLAAKVNFAILGPEESCTGDPARRIGNEYLWQMQAMQNIETLNGYGFNQSAKSDEGTPSEPKQRTIITACPHCFNTMKNEYTQLGGDYNVVHHTVFIDKLLSEGKLDLPEHFDKRKLTYHDPCYIGRYNDTYNEPRRVLTVLNGNGITEMERNRNKSFCCGGGGGRAWMEEKVGTRVNQTRINQALETKAEVVAAACPFCITMFEDGVKGVEAEEKLKIEDISEILAQAIDSKEPATK</sequence>
<evidence type="ECO:0000259" key="7">
    <source>
        <dbReference type="PROSITE" id="PS51379"/>
    </source>
</evidence>
<dbReference type="Pfam" id="PF13237">
    <property type="entry name" value="Fer4_10"/>
    <property type="match status" value="1"/>
</dbReference>
<dbReference type="PROSITE" id="PS51379">
    <property type="entry name" value="4FE4S_FER_2"/>
    <property type="match status" value="1"/>
</dbReference>
<keyword evidence="6" id="KW-0812">Transmembrane</keyword>
<feature type="transmembrane region" description="Helical" evidence="6">
    <location>
        <begin position="80"/>
        <end position="101"/>
    </location>
</feature>
<feature type="transmembrane region" description="Helical" evidence="6">
    <location>
        <begin position="12"/>
        <end position="31"/>
    </location>
</feature>
<dbReference type="InterPro" id="IPR051460">
    <property type="entry name" value="HdrC_iron-sulfur_subunit"/>
</dbReference>
<dbReference type="PANTHER" id="PTHR43255:SF1">
    <property type="entry name" value="IRON-SULFUR-BINDING OXIDOREDUCTASE FADF-RELATED"/>
    <property type="match status" value="1"/>
</dbReference>
<dbReference type="InterPro" id="IPR017896">
    <property type="entry name" value="4Fe4S_Fe-S-bd"/>
</dbReference>
<feature type="domain" description="4Fe-4S ferredoxin-type" evidence="7">
    <location>
        <begin position="273"/>
        <end position="293"/>
    </location>
</feature>
<dbReference type="SUPFAM" id="SSF103501">
    <property type="entry name" value="Respiratory nitrate reductase 1 gamma chain"/>
    <property type="match status" value="1"/>
</dbReference>
<dbReference type="PANTHER" id="PTHR43255">
    <property type="entry name" value="IRON-SULFUR-BINDING OXIDOREDUCTASE FADF-RELATED-RELATED"/>
    <property type="match status" value="1"/>
</dbReference>
<evidence type="ECO:0000313" key="8">
    <source>
        <dbReference type="EMBL" id="GHO45227.1"/>
    </source>
</evidence>
<evidence type="ECO:0000313" key="9">
    <source>
        <dbReference type="Proteomes" id="UP000612362"/>
    </source>
</evidence>
<dbReference type="GO" id="GO:0046872">
    <property type="term" value="F:metal ion binding"/>
    <property type="evidence" value="ECO:0007669"/>
    <property type="project" value="UniProtKB-KW"/>
</dbReference>
<dbReference type="RefSeq" id="WP_220194574.1">
    <property type="nucleotide sequence ID" value="NZ_BNJF01000001.1"/>
</dbReference>
<gene>
    <name evidence="8" type="ORF">KSX_33900</name>
</gene>
<keyword evidence="5" id="KW-0411">Iron-sulfur</keyword>
<evidence type="ECO:0000256" key="4">
    <source>
        <dbReference type="ARBA" id="ARBA00023004"/>
    </source>
</evidence>
<dbReference type="GO" id="GO:0016491">
    <property type="term" value="F:oxidoreductase activity"/>
    <property type="evidence" value="ECO:0007669"/>
    <property type="project" value="UniProtKB-KW"/>
</dbReference>
<name>A0A8J3HW79_9CHLR</name>
<feature type="transmembrane region" description="Helical" evidence="6">
    <location>
        <begin position="155"/>
        <end position="185"/>
    </location>
</feature>
<dbReference type="SUPFAM" id="SSF46548">
    <property type="entry name" value="alpha-helical ferredoxin"/>
    <property type="match status" value="1"/>
</dbReference>
<evidence type="ECO:0000256" key="3">
    <source>
        <dbReference type="ARBA" id="ARBA00023002"/>
    </source>
</evidence>
<dbReference type="GO" id="GO:0051539">
    <property type="term" value="F:4 iron, 4 sulfur cluster binding"/>
    <property type="evidence" value="ECO:0007669"/>
    <property type="project" value="UniProtKB-KW"/>
</dbReference>
<keyword evidence="2" id="KW-0479">Metal-binding</keyword>
<protein>
    <recommendedName>
        <fullName evidence="7">4Fe-4S ferredoxin-type domain-containing protein</fullName>
    </recommendedName>
</protein>
<dbReference type="GO" id="GO:0005886">
    <property type="term" value="C:plasma membrane"/>
    <property type="evidence" value="ECO:0007669"/>
    <property type="project" value="TreeGrafter"/>
</dbReference>
<evidence type="ECO:0000256" key="6">
    <source>
        <dbReference type="SAM" id="Phobius"/>
    </source>
</evidence>
<dbReference type="Pfam" id="PF02754">
    <property type="entry name" value="CCG"/>
    <property type="match status" value="2"/>
</dbReference>
<dbReference type="PROSITE" id="PS00198">
    <property type="entry name" value="4FE4S_FER_1"/>
    <property type="match status" value="2"/>
</dbReference>
<dbReference type="InterPro" id="IPR036197">
    <property type="entry name" value="NarG-like_sf"/>
</dbReference>
<proteinExistence type="predicted"/>
<keyword evidence="9" id="KW-1185">Reference proteome</keyword>
<evidence type="ECO:0000256" key="1">
    <source>
        <dbReference type="ARBA" id="ARBA00022485"/>
    </source>
</evidence>
<reference evidence="8" key="1">
    <citation type="submission" date="2020-10" db="EMBL/GenBank/DDBJ databases">
        <title>Taxonomic study of unclassified bacteria belonging to the class Ktedonobacteria.</title>
        <authorList>
            <person name="Yabe S."/>
            <person name="Wang C.M."/>
            <person name="Zheng Y."/>
            <person name="Sakai Y."/>
            <person name="Cavaletti L."/>
            <person name="Monciardini P."/>
            <person name="Donadio S."/>
        </authorList>
    </citation>
    <scope>NUCLEOTIDE SEQUENCE</scope>
    <source>
        <strain evidence="8">SOSP1-1</strain>
    </source>
</reference>
<accession>A0A8J3HW79</accession>
<comment type="caution">
    <text evidence="8">The sequence shown here is derived from an EMBL/GenBank/DDBJ whole genome shotgun (WGS) entry which is preliminary data.</text>
</comment>
<keyword evidence="6" id="KW-0472">Membrane</keyword>
<dbReference type="InterPro" id="IPR004017">
    <property type="entry name" value="Cys_rich_dom"/>
</dbReference>
<keyword evidence="3" id="KW-0560">Oxidoreductase</keyword>
<feature type="transmembrane region" description="Helical" evidence="6">
    <location>
        <begin position="205"/>
        <end position="225"/>
    </location>
</feature>
<dbReference type="Proteomes" id="UP000612362">
    <property type="component" value="Unassembled WGS sequence"/>
</dbReference>